<dbReference type="Proteomes" id="UP000189701">
    <property type="component" value="Unplaced"/>
</dbReference>
<dbReference type="Gene3D" id="3.60.10.10">
    <property type="entry name" value="Endonuclease/exonuclease/phosphatase"/>
    <property type="match status" value="1"/>
</dbReference>
<gene>
    <name evidence="2" type="primary">LOC104214619</name>
</gene>
<dbReference type="SUPFAM" id="SSF56219">
    <property type="entry name" value="DNase I-like"/>
    <property type="match status" value="1"/>
</dbReference>
<evidence type="ECO:0000313" key="1">
    <source>
        <dbReference type="Proteomes" id="UP000189701"/>
    </source>
</evidence>
<dbReference type="eggNOG" id="KOG1075">
    <property type="taxonomic scope" value="Eukaryota"/>
</dbReference>
<reference evidence="1" key="1">
    <citation type="journal article" date="2013" name="Genome Biol.">
        <title>Reference genomes and transcriptomes of Nicotiana sylvestris and Nicotiana tomentosiformis.</title>
        <authorList>
            <person name="Sierro N."/>
            <person name="Battey J.N."/>
            <person name="Ouadi S."/>
            <person name="Bovet L."/>
            <person name="Goepfert S."/>
            <person name="Bakaher N."/>
            <person name="Peitsch M.C."/>
            <person name="Ivanov N.V."/>
        </authorList>
    </citation>
    <scope>NUCLEOTIDE SEQUENCE [LARGE SCALE GENOMIC DNA]</scope>
</reference>
<keyword evidence="1" id="KW-1185">Reference proteome</keyword>
<accession>A0A1U7VJV4</accession>
<reference evidence="2" key="2">
    <citation type="submission" date="2025-08" db="UniProtKB">
        <authorList>
            <consortium name="RefSeq"/>
        </authorList>
    </citation>
    <scope>IDENTIFICATION</scope>
    <source>
        <tissue evidence="2">Leaf</tissue>
    </source>
</reference>
<dbReference type="STRING" id="4096.A0A1U7VJV4"/>
<dbReference type="RefSeq" id="XP_009762619.1">
    <property type="nucleotide sequence ID" value="XM_009764317.1"/>
</dbReference>
<organism evidence="1 2">
    <name type="scientific">Nicotiana sylvestris</name>
    <name type="common">Wood tobacco</name>
    <name type="synonym">South American tobacco</name>
    <dbReference type="NCBI Taxonomy" id="4096"/>
    <lineage>
        <taxon>Eukaryota</taxon>
        <taxon>Viridiplantae</taxon>
        <taxon>Streptophyta</taxon>
        <taxon>Embryophyta</taxon>
        <taxon>Tracheophyta</taxon>
        <taxon>Spermatophyta</taxon>
        <taxon>Magnoliopsida</taxon>
        <taxon>eudicotyledons</taxon>
        <taxon>Gunneridae</taxon>
        <taxon>Pentapetalae</taxon>
        <taxon>asterids</taxon>
        <taxon>lamiids</taxon>
        <taxon>Solanales</taxon>
        <taxon>Solanaceae</taxon>
        <taxon>Nicotianoideae</taxon>
        <taxon>Nicotianeae</taxon>
        <taxon>Nicotiana</taxon>
    </lineage>
</organism>
<evidence type="ECO:0000313" key="2">
    <source>
        <dbReference type="RefSeq" id="XP_009762619.1"/>
    </source>
</evidence>
<dbReference type="InterPro" id="IPR036691">
    <property type="entry name" value="Endo/exonu/phosph_ase_sf"/>
</dbReference>
<sequence length="261" mass="30643">MFKEVQSDGGVFGFIEDMELIDLRLEGGNYTWFKGDNHTAASRIDRFLISEEWDIRFRNIKQTIQQRLISDHSPVALDCGRPDYILACKLKALKGKLKGWSRSYEGNLGLQKSKLLSQLADFETTQQLRALTEEESVRKAATLMEIEVQLKNEEFAWRQKSRALWLKEGDRNTKFFHRTANARKRNNNIDQIIIRQEVIEDPERIENEIIEFYKELYTEPEQWRPTVNFENSSSISESEREYLQSNFEEQEVLSSLKMCAS</sequence>
<proteinExistence type="predicted"/>
<dbReference type="AlphaFoldDB" id="A0A1U7VJV4"/>
<protein>
    <submittedName>
        <fullName evidence="2">Uncharacterized protein LOC104214619</fullName>
    </submittedName>
</protein>
<dbReference type="PANTHER" id="PTHR33710">
    <property type="entry name" value="BNAC02G09200D PROTEIN"/>
    <property type="match status" value="1"/>
</dbReference>
<dbReference type="PANTHER" id="PTHR33710:SF71">
    <property type="entry name" value="ENDONUCLEASE_EXONUCLEASE_PHOSPHATASE DOMAIN-CONTAINING PROTEIN"/>
    <property type="match status" value="1"/>
</dbReference>
<name>A0A1U7VJV4_NICSY</name>